<reference evidence="25 26" key="2">
    <citation type="journal article" date="2021" name="J. Hered.">
        <title>Feather Gene Expression Elucidates the Developmental Basis of Plumage Iridescence in African Starlings.</title>
        <authorList>
            <person name="Rubenstein D.R."/>
            <person name="Corvelo A."/>
            <person name="MacManes M.D."/>
            <person name="Maia R."/>
            <person name="Narzisi G."/>
            <person name="Rousaki A."/>
            <person name="Vandenabeele P."/>
            <person name="Shawkey M.D."/>
            <person name="Solomon J."/>
        </authorList>
    </citation>
    <scope>NUCLEOTIDE SEQUENCE [LARGE SCALE GENOMIC DNA]</scope>
    <source>
        <strain evidence="25">SS15</strain>
    </source>
</reference>
<keyword evidence="7" id="KW-0519">Myristate</keyword>
<keyword evidence="22" id="KW-1133">Transmembrane helix</keyword>
<organism evidence="24">
    <name type="scientific">Lamprotornis superbus</name>
    <dbReference type="NCBI Taxonomy" id="245042"/>
    <lineage>
        <taxon>Eukaryota</taxon>
        <taxon>Metazoa</taxon>
        <taxon>Chordata</taxon>
        <taxon>Craniata</taxon>
        <taxon>Vertebrata</taxon>
        <taxon>Euteleostomi</taxon>
        <taxon>Archelosauria</taxon>
        <taxon>Archosauria</taxon>
        <taxon>Dinosauria</taxon>
        <taxon>Saurischia</taxon>
        <taxon>Theropoda</taxon>
        <taxon>Coelurosauria</taxon>
        <taxon>Aves</taxon>
        <taxon>Neognathae</taxon>
        <taxon>Neoaves</taxon>
        <taxon>Telluraves</taxon>
        <taxon>Australaves</taxon>
        <taxon>Passeriformes</taxon>
        <taxon>Sturnidae</taxon>
        <taxon>Lamprotornis</taxon>
    </lineage>
</organism>
<dbReference type="FunFam" id="3.30.40.10:FF:000134">
    <property type="entry name" value="Ring finger protein 11"/>
    <property type="match status" value="1"/>
</dbReference>
<evidence type="ECO:0000313" key="24">
    <source>
        <dbReference type="EMBL" id="KAG0120433.1"/>
    </source>
</evidence>
<evidence type="ECO:0000256" key="13">
    <source>
        <dbReference type="ARBA" id="ARBA00022843"/>
    </source>
</evidence>
<dbReference type="GO" id="GO:0005634">
    <property type="term" value="C:nucleus"/>
    <property type="evidence" value="ECO:0007669"/>
    <property type="project" value="UniProtKB-SubCell"/>
</dbReference>
<keyword evidence="5" id="KW-0963">Cytoplasm</keyword>
<evidence type="ECO:0000313" key="26">
    <source>
        <dbReference type="Proteomes" id="UP000618051"/>
    </source>
</evidence>
<keyword evidence="12" id="KW-0862">Zinc</keyword>
<dbReference type="SUPFAM" id="SSF57850">
    <property type="entry name" value="RING/U-box"/>
    <property type="match status" value="1"/>
</dbReference>
<protein>
    <recommendedName>
        <fullName evidence="19">RING finger protein 11</fullName>
    </recommendedName>
</protein>
<evidence type="ECO:0000256" key="2">
    <source>
        <dbReference type="ARBA" id="ARBA00004172"/>
    </source>
</evidence>
<keyword evidence="26" id="KW-1185">Reference proteome</keyword>
<keyword evidence="8" id="KW-0479">Metal-binding</keyword>
<dbReference type="CDD" id="cd16468">
    <property type="entry name" value="RING-H2_RNF11"/>
    <property type="match status" value="1"/>
</dbReference>
<dbReference type="Proteomes" id="UP000618051">
    <property type="component" value="Unassembled WGS sequence"/>
</dbReference>
<accession>A0A835NQT1</accession>
<keyword evidence="13" id="KW-0832">Ubl conjugation</keyword>
<dbReference type="GO" id="GO:0006511">
    <property type="term" value="P:ubiquitin-dependent protein catabolic process"/>
    <property type="evidence" value="ECO:0007669"/>
    <property type="project" value="UniProtKB-ARBA"/>
</dbReference>
<comment type="caution">
    <text evidence="24">The sequence shown here is derived from an EMBL/GenBank/DDBJ whole genome shotgun (WGS) entry which is preliminary data.</text>
</comment>
<keyword evidence="6" id="KW-0597">Phosphoprotein</keyword>
<dbReference type="OrthoDB" id="9984778at2759"/>
<evidence type="ECO:0000313" key="25">
    <source>
        <dbReference type="EMBL" id="KAI1236829.1"/>
    </source>
</evidence>
<evidence type="ECO:0000256" key="4">
    <source>
        <dbReference type="ARBA" id="ARBA00004496"/>
    </source>
</evidence>
<dbReference type="PANTHER" id="PTHR46359">
    <property type="entry name" value="GEO07743P1"/>
    <property type="match status" value="1"/>
</dbReference>
<evidence type="ECO:0000256" key="10">
    <source>
        <dbReference type="ARBA" id="ARBA00022771"/>
    </source>
</evidence>
<evidence type="ECO:0000256" key="20">
    <source>
        <dbReference type="PROSITE-ProRule" id="PRU00175"/>
    </source>
</evidence>
<sequence>MGNCLKSPTSDDISLLHESQSDRASYGDGAEPDQEPPPPYQHFTCKVYLPVGSWSFLSMCLLYEQFLEIKSFCREQPRTAPRSNTALNSLSCSHCNYSPKIAKQEWEFIPIFEQVPVPVYHPTPSQTRLATQLTEEEQIRIAQRIGLIQHLPKGVYDPGRDGSEKKIRECVICMMDFVYGDPIRFLPCMHIYHLDCIDDWLMRSFTCPSCMEPMEFIALGVGFFFFFFFGKTMSTLSIHFFILLKLANEQFEKNSVVMVRCLTNYLHFKDIKTIQHSTAVPIWSLLQLSEGKELALTHLHLFTQSPSYAQEGWCDENTECRDGICNLELEVALQPWHRPSRAEGSPGSISAAQGTLSVSASTSLLSLQSQSCAETAGKEGSTCTQEALEFLLQIREGNGFCLLHEREIPTNLKPEM</sequence>
<dbReference type="SMART" id="SM00184">
    <property type="entry name" value="RING"/>
    <property type="match status" value="1"/>
</dbReference>
<evidence type="ECO:0000256" key="19">
    <source>
        <dbReference type="ARBA" id="ARBA00072629"/>
    </source>
</evidence>
<dbReference type="GO" id="GO:0061630">
    <property type="term" value="F:ubiquitin protein ligase activity"/>
    <property type="evidence" value="ECO:0007669"/>
    <property type="project" value="TreeGrafter"/>
</dbReference>
<evidence type="ECO:0000256" key="7">
    <source>
        <dbReference type="ARBA" id="ARBA00022707"/>
    </source>
</evidence>
<keyword evidence="22" id="KW-0812">Transmembrane</keyword>
<evidence type="ECO:0000256" key="15">
    <source>
        <dbReference type="ARBA" id="ARBA00023242"/>
    </source>
</evidence>
<comment type="subcellular location">
    <subcellularLocation>
        <location evidence="4">Cytoplasm</location>
    </subcellularLocation>
    <subcellularLocation>
        <location evidence="3">Early endosome</location>
    </subcellularLocation>
    <subcellularLocation>
        <location evidence="1">Nucleus</location>
    </subcellularLocation>
    <subcellularLocation>
        <location evidence="2">Recycling endosome</location>
    </subcellularLocation>
</comment>
<dbReference type="GO" id="GO:0000151">
    <property type="term" value="C:ubiquitin ligase complex"/>
    <property type="evidence" value="ECO:0007669"/>
    <property type="project" value="UniProtKB-ARBA"/>
</dbReference>
<comment type="subunit">
    <text evidence="18">Interacts (when phosphorylated) with 14-3-3. Interacts with the E3 ubiquitin-ligases NEDD4, ITCH, SMURF2 and WWP1. Also interacts with the E2 ubiquitin-conjugating enzymes UBE2D1 and UBE2N, but neither with CDC34, nor with UBE2L3. Interacts with ZNF350, EPS15 and STAMBP. After TNF stimulation, interacts with TAX1BP1, TNFAIP3 and RIPK1; these interactions are transient and they are lost after 1 hour of stimulation with TNF. Interacts with GGA1.</text>
</comment>
<dbReference type="InterPro" id="IPR001841">
    <property type="entry name" value="Znf_RING"/>
</dbReference>
<evidence type="ECO:0000256" key="16">
    <source>
        <dbReference type="ARBA" id="ARBA00023288"/>
    </source>
</evidence>
<proteinExistence type="predicted"/>
<evidence type="ECO:0000256" key="17">
    <source>
        <dbReference type="ARBA" id="ARBA00055330"/>
    </source>
</evidence>
<dbReference type="Gene3D" id="3.30.40.10">
    <property type="entry name" value="Zinc/RING finger domain, C3HC4 (zinc finger)"/>
    <property type="match status" value="1"/>
</dbReference>
<dbReference type="InterPro" id="IPR052804">
    <property type="entry name" value="UEC_component"/>
</dbReference>
<dbReference type="EMBL" id="JADDUC010000063">
    <property type="protein sequence ID" value="KAG0120433.1"/>
    <property type="molecule type" value="Genomic_DNA"/>
</dbReference>
<evidence type="ECO:0000256" key="18">
    <source>
        <dbReference type="ARBA" id="ARBA00066037"/>
    </source>
</evidence>
<dbReference type="GO" id="GO:0008270">
    <property type="term" value="F:zinc ion binding"/>
    <property type="evidence" value="ECO:0007669"/>
    <property type="project" value="UniProtKB-KW"/>
</dbReference>
<evidence type="ECO:0000256" key="1">
    <source>
        <dbReference type="ARBA" id="ARBA00004123"/>
    </source>
</evidence>
<evidence type="ECO:0000256" key="6">
    <source>
        <dbReference type="ARBA" id="ARBA00022553"/>
    </source>
</evidence>
<feature type="compositionally biased region" description="Polar residues" evidence="21">
    <location>
        <begin position="1"/>
        <end position="12"/>
    </location>
</feature>
<reference evidence="24" key="1">
    <citation type="submission" date="2020-10" db="EMBL/GenBank/DDBJ databases">
        <title>Feather gene expression reveals the developmental basis of iridescence in African starlings.</title>
        <authorList>
            <person name="Rubenstein D.R."/>
        </authorList>
    </citation>
    <scope>NUCLEOTIDE SEQUENCE</scope>
    <source>
        <strain evidence="24">SS15</strain>
        <tissue evidence="24">Liver</tissue>
    </source>
</reference>
<dbReference type="AlphaFoldDB" id="A0A835NQT1"/>
<evidence type="ECO:0000256" key="8">
    <source>
        <dbReference type="ARBA" id="ARBA00022723"/>
    </source>
</evidence>
<keyword evidence="16" id="KW-0449">Lipoprotein</keyword>
<evidence type="ECO:0000256" key="21">
    <source>
        <dbReference type="SAM" id="MobiDB-lite"/>
    </source>
</evidence>
<feature type="domain" description="RING-type" evidence="23">
    <location>
        <begin position="170"/>
        <end position="210"/>
    </location>
</feature>
<evidence type="ECO:0000256" key="5">
    <source>
        <dbReference type="ARBA" id="ARBA00022490"/>
    </source>
</evidence>
<keyword evidence="22" id="KW-0472">Membrane</keyword>
<dbReference type="InterPro" id="IPR013083">
    <property type="entry name" value="Znf_RING/FYVE/PHD"/>
</dbReference>
<dbReference type="PANTHER" id="PTHR46359:SF1">
    <property type="entry name" value="RING FINGER PROTEIN 11"/>
    <property type="match status" value="1"/>
</dbReference>
<evidence type="ECO:0000256" key="3">
    <source>
        <dbReference type="ARBA" id="ARBA00004412"/>
    </source>
</evidence>
<name>A0A835NQT1_9PASS</name>
<keyword evidence="15" id="KW-0539">Nucleus</keyword>
<evidence type="ECO:0000256" key="9">
    <source>
        <dbReference type="ARBA" id="ARBA00022753"/>
    </source>
</evidence>
<dbReference type="PROSITE" id="PS50089">
    <property type="entry name" value="ZF_RING_2"/>
    <property type="match status" value="1"/>
</dbReference>
<feature type="transmembrane region" description="Helical" evidence="22">
    <location>
        <begin position="216"/>
        <end position="244"/>
    </location>
</feature>
<dbReference type="InterPro" id="IPR042981">
    <property type="entry name" value="RNF11_RING-H2"/>
</dbReference>
<dbReference type="GO" id="GO:0055037">
    <property type="term" value="C:recycling endosome"/>
    <property type="evidence" value="ECO:0007669"/>
    <property type="project" value="UniProtKB-SubCell"/>
</dbReference>
<dbReference type="EMBL" id="JADDUC020000009">
    <property type="protein sequence ID" value="KAI1236829.1"/>
    <property type="molecule type" value="Genomic_DNA"/>
</dbReference>
<keyword evidence="14" id="KW-0564">Palmitate</keyword>
<keyword evidence="11" id="KW-0833">Ubl conjugation pathway</keyword>
<keyword evidence="10 20" id="KW-0863">Zinc-finger</keyword>
<evidence type="ECO:0000256" key="22">
    <source>
        <dbReference type="SAM" id="Phobius"/>
    </source>
</evidence>
<evidence type="ECO:0000256" key="12">
    <source>
        <dbReference type="ARBA" id="ARBA00022833"/>
    </source>
</evidence>
<keyword evidence="9" id="KW-0967">Endosome</keyword>
<evidence type="ECO:0000259" key="23">
    <source>
        <dbReference type="PROSITE" id="PS50089"/>
    </source>
</evidence>
<feature type="region of interest" description="Disordered" evidence="21">
    <location>
        <begin position="1"/>
        <end position="37"/>
    </location>
</feature>
<gene>
    <name evidence="25" type="ORF">IHE44_0015083</name>
    <name evidence="24" type="ORF">IHE44_012580</name>
</gene>
<dbReference type="GO" id="GO:0005769">
    <property type="term" value="C:early endosome"/>
    <property type="evidence" value="ECO:0007669"/>
    <property type="project" value="UniProtKB-SubCell"/>
</dbReference>
<dbReference type="Pfam" id="PF13639">
    <property type="entry name" value="zf-RING_2"/>
    <property type="match status" value="1"/>
</dbReference>
<evidence type="ECO:0000256" key="11">
    <source>
        <dbReference type="ARBA" id="ARBA00022786"/>
    </source>
</evidence>
<evidence type="ECO:0000256" key="14">
    <source>
        <dbReference type="ARBA" id="ARBA00023139"/>
    </source>
</evidence>
<comment type="function">
    <text evidence="17">Essential component of a ubiquitin-editing protein complex, comprising also TNFAIP3, ITCH and TAX1BP1, that ensures the transient nature of inflammatory signaling pathways. Promotes the association of TNFAIP3 to RIPK1 after TNF stimulation. TNFAIP3 deubiquitinates 'Lys-63' polyubiquitin chains on RIPK1 and catalyzes the formation of 'Lys-48'-polyubiquitin chains. This leads to RIPK1 proteasomal degradation and consequently termination of the TNF- or LPS-mediated activation of NF-kappa-B. Recruits STAMBP to the E3 ubiquitin-ligase SMURF2 for ubiquitination, leading to its degradation by the 26S proteasome.</text>
</comment>
<reference evidence="25" key="3">
    <citation type="submission" date="2022-01" db="EMBL/GenBank/DDBJ databases">
        <authorList>
            <person name="Rubenstein D.R."/>
        </authorList>
    </citation>
    <scope>NUCLEOTIDE SEQUENCE</scope>
    <source>
        <strain evidence="25">SS15</strain>
        <tissue evidence="25">Liver</tissue>
    </source>
</reference>